<evidence type="ECO:0000256" key="6">
    <source>
        <dbReference type="SAM" id="MobiDB-lite"/>
    </source>
</evidence>
<keyword evidence="3 9" id="KW-0489">Methyltransferase</keyword>
<evidence type="ECO:0000256" key="1">
    <source>
        <dbReference type="ARBA" id="ARBA00004286"/>
    </source>
</evidence>
<dbReference type="Pfam" id="PF00856">
    <property type="entry name" value="SET"/>
    <property type="match status" value="1"/>
</dbReference>
<dbReference type="InterPro" id="IPR047762">
    <property type="entry name" value="EHMT_CRR"/>
</dbReference>
<dbReference type="Pfam" id="PF12796">
    <property type="entry name" value="Ank_2"/>
    <property type="match status" value="3"/>
</dbReference>
<reference evidence="9" key="1">
    <citation type="journal article" date="2014" name="PLoS Negl. Trop. Dis.">
        <title>An updated insight into the Sialotranscriptome of Triatoma infestans: developmental stage and geographic variations.</title>
        <authorList>
            <person name="Schwarz A."/>
            <person name="Medrano-Mercado N."/>
            <person name="Schaub G.A."/>
            <person name="Struchiner C.J."/>
            <person name="Bargues M.D."/>
            <person name="Levy M.Z."/>
            <person name="Ribeiro J.M."/>
        </authorList>
    </citation>
    <scope>NUCLEOTIDE SEQUENCE</scope>
    <source>
        <strain evidence="9">Chile</strain>
        <tissue evidence="9">Salivary glands</tissue>
    </source>
</reference>
<feature type="non-terminal residue" evidence="9">
    <location>
        <position position="1"/>
    </location>
</feature>
<keyword evidence="4" id="KW-0949">S-adenosyl-L-methionine</keyword>
<dbReference type="CDD" id="cd10543">
    <property type="entry name" value="SET_EHMT"/>
    <property type="match status" value="1"/>
</dbReference>
<dbReference type="Gene3D" id="1.25.40.20">
    <property type="entry name" value="Ankyrin repeat-containing domain"/>
    <property type="match status" value="2"/>
</dbReference>
<dbReference type="PROSITE" id="PS50867">
    <property type="entry name" value="PRE_SET"/>
    <property type="match status" value="1"/>
</dbReference>
<dbReference type="Gene3D" id="2.170.270.10">
    <property type="entry name" value="SET domain"/>
    <property type="match status" value="1"/>
</dbReference>
<organism evidence="9">
    <name type="scientific">Triatoma infestans</name>
    <name type="common">Assassin bug</name>
    <dbReference type="NCBI Taxonomy" id="30076"/>
    <lineage>
        <taxon>Eukaryota</taxon>
        <taxon>Metazoa</taxon>
        <taxon>Ecdysozoa</taxon>
        <taxon>Arthropoda</taxon>
        <taxon>Hexapoda</taxon>
        <taxon>Insecta</taxon>
        <taxon>Pterygota</taxon>
        <taxon>Neoptera</taxon>
        <taxon>Paraneoptera</taxon>
        <taxon>Hemiptera</taxon>
        <taxon>Heteroptera</taxon>
        <taxon>Panheteroptera</taxon>
        <taxon>Cimicomorpha</taxon>
        <taxon>Reduviidae</taxon>
        <taxon>Triatominae</taxon>
        <taxon>Triatoma</taxon>
    </lineage>
</organism>
<feature type="repeat" description="ANK" evidence="5">
    <location>
        <begin position="763"/>
        <end position="795"/>
    </location>
</feature>
<dbReference type="InterPro" id="IPR036770">
    <property type="entry name" value="Ankyrin_rpt-contain_sf"/>
</dbReference>
<dbReference type="GO" id="GO:0032259">
    <property type="term" value="P:methylation"/>
    <property type="evidence" value="ECO:0007669"/>
    <property type="project" value="UniProtKB-KW"/>
</dbReference>
<dbReference type="PANTHER" id="PTHR46307:SF4">
    <property type="entry name" value="G9A, ISOFORM B"/>
    <property type="match status" value="1"/>
</dbReference>
<feature type="repeat" description="ANK" evidence="5">
    <location>
        <begin position="899"/>
        <end position="931"/>
    </location>
</feature>
<evidence type="ECO:0000313" key="9">
    <source>
        <dbReference type="EMBL" id="JAC14055.1"/>
    </source>
</evidence>
<keyword evidence="5" id="KW-0040">ANK repeat</keyword>
<feature type="compositionally biased region" description="Basic and acidic residues" evidence="6">
    <location>
        <begin position="275"/>
        <end position="286"/>
    </location>
</feature>
<keyword evidence="2" id="KW-0158">Chromosome</keyword>
<feature type="compositionally biased region" description="Polar residues" evidence="6">
    <location>
        <begin position="68"/>
        <end position="88"/>
    </location>
</feature>
<dbReference type="SUPFAM" id="SSF48403">
    <property type="entry name" value="Ankyrin repeat"/>
    <property type="match status" value="1"/>
</dbReference>
<dbReference type="Pfam" id="PF21533">
    <property type="entry name" value="EHMT1-2_CRR"/>
    <property type="match status" value="1"/>
</dbReference>
<feature type="region of interest" description="Disordered" evidence="6">
    <location>
        <begin position="253"/>
        <end position="300"/>
    </location>
</feature>
<evidence type="ECO:0000256" key="5">
    <source>
        <dbReference type="PROSITE-ProRule" id="PRU00023"/>
    </source>
</evidence>
<feature type="region of interest" description="Disordered" evidence="6">
    <location>
        <begin position="67"/>
        <end position="101"/>
    </location>
</feature>
<dbReference type="CDD" id="cd20905">
    <property type="entry name" value="EHMT_ZBD"/>
    <property type="match status" value="1"/>
</dbReference>
<dbReference type="PANTHER" id="PTHR46307">
    <property type="entry name" value="G9A, ISOFORM B"/>
    <property type="match status" value="1"/>
</dbReference>
<dbReference type="GO" id="GO:0000785">
    <property type="term" value="C:chromatin"/>
    <property type="evidence" value="ECO:0007669"/>
    <property type="project" value="TreeGrafter"/>
</dbReference>
<feature type="region of interest" description="Disordered" evidence="6">
    <location>
        <begin position="314"/>
        <end position="404"/>
    </location>
</feature>
<dbReference type="Pfam" id="PF05033">
    <property type="entry name" value="Pre-SET"/>
    <property type="match status" value="1"/>
</dbReference>
<dbReference type="PROSITE" id="PS50280">
    <property type="entry name" value="SET"/>
    <property type="match status" value="1"/>
</dbReference>
<dbReference type="SMART" id="SM00248">
    <property type="entry name" value="ANK"/>
    <property type="match status" value="6"/>
</dbReference>
<dbReference type="GO" id="GO:0046974">
    <property type="term" value="F:histone H3K9 methyltransferase activity"/>
    <property type="evidence" value="ECO:0007669"/>
    <property type="project" value="TreeGrafter"/>
</dbReference>
<protein>
    <submittedName>
        <fullName evidence="9">Putative histone-lysine n-methyltransferase ehmt1-like isoform 1</fullName>
    </submittedName>
</protein>
<feature type="compositionally biased region" description="Polar residues" evidence="6">
    <location>
        <begin position="388"/>
        <end position="399"/>
    </location>
</feature>
<dbReference type="PROSITE" id="PS50088">
    <property type="entry name" value="ANK_REPEAT"/>
    <property type="match status" value="6"/>
</dbReference>
<evidence type="ECO:0000259" key="7">
    <source>
        <dbReference type="PROSITE" id="PS50280"/>
    </source>
</evidence>
<feature type="repeat" description="ANK" evidence="5">
    <location>
        <begin position="833"/>
        <end position="865"/>
    </location>
</feature>
<feature type="repeat" description="ANK" evidence="5">
    <location>
        <begin position="796"/>
        <end position="832"/>
    </location>
</feature>
<sequence>QNRRLPTLRMTDYLENEDDLDDVLGDLSNSDNDKVDSMLIKKILSEMKCEFNRAPVIDESVKDVLGESSLNSSEPKANLQGPTTQNGKSSEDSCHSSEIQPEVSDELVLDANNHAIGENEGDDNAVDNLVNLVDDSVNENNLLDNSLVKTKIVDSTLYETSVVGNNDKGDDNSLVKNKVKAEHELSNDCLDDNKTENSRLEELGKIEISNVDITVQEVTNDHPRIVLKLRTSEDDKEANKRKSPRISREAARLKTHNEIPEAEMDVQERRTRRTRNSEKLEPEVAVKRSSRRMSKEYSRESVLQNAIARKEMSFSTFDKPHRRSSRLSEEFRNNTGYRTRNRSGRLSSLNNDTSDNKKTAATFENSVDDNFTEEKRGVRNSKRGAMQFSESPPTKASKNSSKENLNEEGAVNNYLGIASGNFSDQDSEKGLESSSSVSSFADGRYKRKSDGLITQPDKRHRRSVTPQEGTETSEEAPAVKKMENSSGFFCECEVYSNLYPNGECLKQNKFCRALDTFEEKLVGCCNPVDENSAVLLRPSKTVPYQQLCEIHIQRIFRHNACPTCGLFCTQGTFNFCCNKHFFHRDCDLKKDQITMCPHCGSEDYAMYRLGMAPHRYPVFLPMQKPINNSLARITLSRASDFYKYQPKKEEKEITSAQLVQPTLLVLPNGNKITTEGIPTPQKEFLERLLQAPLKQADMRYSFRHLYQAAKSGDVEKVLLMLGSGMNPDGGATCALHAASAGGHLIVVHLLISAGAHKEVLDKSQYTPLMLAILNNHNQIVKYLIKAGADPQFKGIDGMTALHVAAKTGNLEACHYLVGRTTEAATYVDVVDDGRWTPLVWAAENCHTNIVRYLLGKGADPQIRDSEMNIALHWSAFAGSMEITESLIDYGSNINLSNVHGDTPLHIAARQAAAECITLLLARGACSDMMNKAGQFPKDCVIDKSSYCYMAIDLNIKVRNIVASANIFPRILTNDVSRGREDNPIQCVNPIDEEGVPTDYTYVTENCYTSDIMVDRKISSLIPCRCDDSCSGSDCVCTNLSVRCWYDSKGKLVPDLNFSDPPMLFECNHACGCNTLTCKNRVVQKGMKVKLQLIKTKEKNWGVITLRDIPSGTYVCEYIGEIISDLEADTREDDSYLFDLDSREGESYCIDARKYGNITRFINHSCTPNLIPIRVFIGHRDLQFPRIAMFAARDIPAYEELGFDYGEKFWVIKSKLFTCKCGEETCRYSENTIQQTLEKYHERVQMEEAAEAAEI</sequence>
<comment type="subcellular location">
    <subcellularLocation>
        <location evidence="1">Chromosome</location>
    </subcellularLocation>
</comment>
<dbReference type="GO" id="GO:0005634">
    <property type="term" value="C:nucleus"/>
    <property type="evidence" value="ECO:0007669"/>
    <property type="project" value="InterPro"/>
</dbReference>
<feature type="compositionally biased region" description="Polar residues" evidence="6">
    <location>
        <begin position="333"/>
        <end position="353"/>
    </location>
</feature>
<feature type="repeat" description="ANK" evidence="5">
    <location>
        <begin position="866"/>
        <end position="898"/>
    </location>
</feature>
<dbReference type="SMART" id="SM00317">
    <property type="entry name" value="SET"/>
    <property type="match status" value="1"/>
</dbReference>
<feature type="region of interest" description="Disordered" evidence="6">
    <location>
        <begin position="446"/>
        <end position="479"/>
    </location>
</feature>
<feature type="domain" description="Pre-SET" evidence="8">
    <location>
        <begin position="1021"/>
        <end position="1085"/>
    </location>
</feature>
<proteinExistence type="evidence at transcript level"/>
<dbReference type="InterPro" id="IPR046341">
    <property type="entry name" value="SET_dom_sf"/>
</dbReference>
<dbReference type="SMART" id="SM00468">
    <property type="entry name" value="PreSET"/>
    <property type="match status" value="1"/>
</dbReference>
<dbReference type="InterPro" id="IPR002110">
    <property type="entry name" value="Ankyrin_rpt"/>
</dbReference>
<name>A0A023EXR7_TRIIF</name>
<evidence type="ECO:0000256" key="3">
    <source>
        <dbReference type="ARBA" id="ARBA00022603"/>
    </source>
</evidence>
<dbReference type="AlphaFoldDB" id="A0A023EXR7"/>
<evidence type="ECO:0000256" key="4">
    <source>
        <dbReference type="ARBA" id="ARBA00022691"/>
    </source>
</evidence>
<keyword evidence="9" id="KW-0808">Transferase</keyword>
<dbReference type="GO" id="GO:0008270">
    <property type="term" value="F:zinc ion binding"/>
    <property type="evidence" value="ECO:0007669"/>
    <property type="project" value="InterPro"/>
</dbReference>
<dbReference type="GO" id="GO:0002039">
    <property type="term" value="F:p53 binding"/>
    <property type="evidence" value="ECO:0007669"/>
    <property type="project" value="InterPro"/>
</dbReference>
<dbReference type="InterPro" id="IPR043550">
    <property type="entry name" value="EHMT1/EHMT2"/>
</dbReference>
<dbReference type="InterPro" id="IPR007728">
    <property type="entry name" value="Pre-SET_dom"/>
</dbReference>
<dbReference type="PROSITE" id="PS50297">
    <property type="entry name" value="ANK_REP_REGION"/>
    <property type="match status" value="5"/>
</dbReference>
<dbReference type="SUPFAM" id="SSF82199">
    <property type="entry name" value="SET domain"/>
    <property type="match status" value="1"/>
</dbReference>
<feature type="repeat" description="ANK" evidence="5">
    <location>
        <begin position="730"/>
        <end position="762"/>
    </location>
</feature>
<evidence type="ECO:0000259" key="8">
    <source>
        <dbReference type="PROSITE" id="PS50867"/>
    </source>
</evidence>
<dbReference type="GO" id="GO:0000122">
    <property type="term" value="P:negative regulation of transcription by RNA polymerase II"/>
    <property type="evidence" value="ECO:0007669"/>
    <property type="project" value="TreeGrafter"/>
</dbReference>
<evidence type="ECO:0000256" key="2">
    <source>
        <dbReference type="ARBA" id="ARBA00022454"/>
    </source>
</evidence>
<dbReference type="EMBL" id="GBBI01004657">
    <property type="protein sequence ID" value="JAC14055.1"/>
    <property type="molecule type" value="mRNA"/>
</dbReference>
<accession>A0A023EXR7</accession>
<feature type="domain" description="SET" evidence="7">
    <location>
        <begin position="1088"/>
        <end position="1205"/>
    </location>
</feature>
<dbReference type="InterPro" id="IPR001214">
    <property type="entry name" value="SET_dom"/>
</dbReference>
<dbReference type="PRINTS" id="PR01415">
    <property type="entry name" value="ANKYRIN"/>
</dbReference>